<evidence type="ECO:0000256" key="6">
    <source>
        <dbReference type="PROSITE-ProRule" id="PRU00169"/>
    </source>
</evidence>
<dbReference type="RefSeq" id="WP_101637600.1">
    <property type="nucleotide sequence ID" value="NZ_JAPXGI010000004.1"/>
</dbReference>
<dbReference type="InterPro" id="IPR016032">
    <property type="entry name" value="Sig_transdc_resp-reg_C-effctor"/>
</dbReference>
<dbReference type="InterPro" id="IPR039420">
    <property type="entry name" value="WalR-like"/>
</dbReference>
<evidence type="ECO:0000256" key="7">
    <source>
        <dbReference type="PROSITE-ProRule" id="PRU01091"/>
    </source>
</evidence>
<dbReference type="SUPFAM" id="SSF52172">
    <property type="entry name" value="CheY-like"/>
    <property type="match status" value="1"/>
</dbReference>
<dbReference type="Proteomes" id="UP000234639">
    <property type="component" value="Unassembled WGS sequence"/>
</dbReference>
<dbReference type="SMART" id="SM00448">
    <property type="entry name" value="REC"/>
    <property type="match status" value="1"/>
</dbReference>
<evidence type="ECO:0000259" key="9">
    <source>
        <dbReference type="PROSITE" id="PS51755"/>
    </source>
</evidence>
<evidence type="ECO:0000256" key="2">
    <source>
        <dbReference type="ARBA" id="ARBA00023012"/>
    </source>
</evidence>
<sequence length="220" mass="25938">MKILLLEDDYSYRKTIAEYLESLGYEVDEASNGLEACDKIKDNFYHLLILDIKVPEISGHEVMKYAKSLNLNTPIMIMTSLIDIDDMEIGYSLGCNEYLKKPFDIAELKFRVNELMRKYYLKNDKNIIKIDDEFYYNSSSKNIKFKDQIINLSQKENEILEYLILKKDSFVSIDEMIDEILQDYESVDIRMHIMKIRQKTSKSFILSKRGLGYKINVKND</sequence>
<feature type="domain" description="Response regulatory" evidence="8">
    <location>
        <begin position="2"/>
        <end position="116"/>
    </location>
</feature>
<dbReference type="PROSITE" id="PS51755">
    <property type="entry name" value="OMPR_PHOB"/>
    <property type="match status" value="1"/>
</dbReference>
<evidence type="ECO:0000256" key="3">
    <source>
        <dbReference type="ARBA" id="ARBA00023015"/>
    </source>
</evidence>
<dbReference type="SUPFAM" id="SSF46894">
    <property type="entry name" value="C-terminal effector domain of the bipartite response regulators"/>
    <property type="match status" value="1"/>
</dbReference>
<keyword evidence="3" id="KW-0805">Transcription regulation</keyword>
<dbReference type="PANTHER" id="PTHR48111:SF21">
    <property type="entry name" value="DNA-BINDING DUAL MASTER TRANSCRIPTIONAL REGULATOR RPAA"/>
    <property type="match status" value="1"/>
</dbReference>
<dbReference type="InterPro" id="IPR001867">
    <property type="entry name" value="OmpR/PhoB-type_DNA-bd"/>
</dbReference>
<evidence type="ECO:0000259" key="8">
    <source>
        <dbReference type="PROSITE" id="PS50110"/>
    </source>
</evidence>
<feature type="domain" description="OmpR/PhoB-type" evidence="9">
    <location>
        <begin position="125"/>
        <end position="217"/>
    </location>
</feature>
<keyword evidence="1 6" id="KW-0597">Phosphoprotein</keyword>
<dbReference type="GO" id="GO:0000976">
    <property type="term" value="F:transcription cis-regulatory region binding"/>
    <property type="evidence" value="ECO:0007669"/>
    <property type="project" value="TreeGrafter"/>
</dbReference>
<dbReference type="InterPro" id="IPR036388">
    <property type="entry name" value="WH-like_DNA-bd_sf"/>
</dbReference>
<comment type="caution">
    <text evidence="10">The sequence shown here is derived from an EMBL/GenBank/DDBJ whole genome shotgun (WGS) entry which is preliminary data.</text>
</comment>
<dbReference type="GO" id="GO:0005829">
    <property type="term" value="C:cytosol"/>
    <property type="evidence" value="ECO:0007669"/>
    <property type="project" value="TreeGrafter"/>
</dbReference>
<dbReference type="GO" id="GO:0032993">
    <property type="term" value="C:protein-DNA complex"/>
    <property type="evidence" value="ECO:0007669"/>
    <property type="project" value="TreeGrafter"/>
</dbReference>
<dbReference type="GO" id="GO:0000156">
    <property type="term" value="F:phosphorelay response regulator activity"/>
    <property type="evidence" value="ECO:0007669"/>
    <property type="project" value="TreeGrafter"/>
</dbReference>
<gene>
    <name evidence="10" type="ORF">CYJ41_07360</name>
</gene>
<keyword evidence="5" id="KW-0804">Transcription</keyword>
<dbReference type="SMART" id="SM00862">
    <property type="entry name" value="Trans_reg_C"/>
    <property type="match status" value="1"/>
</dbReference>
<dbReference type="Gene3D" id="3.40.50.2300">
    <property type="match status" value="1"/>
</dbReference>
<evidence type="ECO:0000313" key="11">
    <source>
        <dbReference type="Proteomes" id="UP000234639"/>
    </source>
</evidence>
<evidence type="ECO:0000256" key="5">
    <source>
        <dbReference type="ARBA" id="ARBA00023163"/>
    </source>
</evidence>
<feature type="DNA-binding region" description="OmpR/PhoB-type" evidence="7">
    <location>
        <begin position="125"/>
        <end position="217"/>
    </location>
</feature>
<dbReference type="Gene3D" id="1.10.10.10">
    <property type="entry name" value="Winged helix-like DNA-binding domain superfamily/Winged helix DNA-binding domain"/>
    <property type="match status" value="1"/>
</dbReference>
<keyword evidence="2" id="KW-0902">Two-component regulatory system</keyword>
<name>A0A2I1N944_9BACT</name>
<dbReference type="Pfam" id="PF00486">
    <property type="entry name" value="Trans_reg_C"/>
    <property type="match status" value="1"/>
</dbReference>
<keyword evidence="4 7" id="KW-0238">DNA-binding</keyword>
<dbReference type="AlphaFoldDB" id="A0A2I1N944"/>
<dbReference type="Pfam" id="PF00072">
    <property type="entry name" value="Response_reg"/>
    <property type="match status" value="1"/>
</dbReference>
<dbReference type="EMBL" id="PKHU01000006">
    <property type="protein sequence ID" value="PKZ28910.1"/>
    <property type="molecule type" value="Genomic_DNA"/>
</dbReference>
<dbReference type="InterPro" id="IPR011006">
    <property type="entry name" value="CheY-like_superfamily"/>
</dbReference>
<accession>A0A2I1N944</accession>
<dbReference type="InterPro" id="IPR001789">
    <property type="entry name" value="Sig_transdc_resp-reg_receiver"/>
</dbReference>
<organism evidence="10 11">
    <name type="scientific">Campylobacter ureolyticus</name>
    <dbReference type="NCBI Taxonomy" id="827"/>
    <lineage>
        <taxon>Bacteria</taxon>
        <taxon>Pseudomonadati</taxon>
        <taxon>Campylobacterota</taxon>
        <taxon>Epsilonproteobacteria</taxon>
        <taxon>Campylobacterales</taxon>
        <taxon>Campylobacteraceae</taxon>
        <taxon>Campylobacter</taxon>
    </lineage>
</organism>
<evidence type="ECO:0000313" key="10">
    <source>
        <dbReference type="EMBL" id="PKZ28910.1"/>
    </source>
</evidence>
<evidence type="ECO:0000256" key="1">
    <source>
        <dbReference type="ARBA" id="ARBA00022553"/>
    </source>
</evidence>
<dbReference type="GO" id="GO:0006355">
    <property type="term" value="P:regulation of DNA-templated transcription"/>
    <property type="evidence" value="ECO:0007669"/>
    <property type="project" value="InterPro"/>
</dbReference>
<dbReference type="CDD" id="cd00383">
    <property type="entry name" value="trans_reg_C"/>
    <property type="match status" value="1"/>
</dbReference>
<dbReference type="PANTHER" id="PTHR48111">
    <property type="entry name" value="REGULATOR OF RPOS"/>
    <property type="match status" value="1"/>
</dbReference>
<feature type="modified residue" description="4-aspartylphosphate" evidence="6">
    <location>
        <position position="51"/>
    </location>
</feature>
<dbReference type="PROSITE" id="PS50110">
    <property type="entry name" value="RESPONSE_REGULATORY"/>
    <property type="match status" value="1"/>
</dbReference>
<reference evidence="10 11" key="1">
    <citation type="submission" date="2017-12" db="EMBL/GenBank/DDBJ databases">
        <title>Phylogenetic diversity of female urinary microbiome.</title>
        <authorList>
            <person name="Thomas-White K."/>
            <person name="Wolfe A.J."/>
        </authorList>
    </citation>
    <scope>NUCLEOTIDE SEQUENCE [LARGE SCALE GENOMIC DNA]</scope>
    <source>
        <strain evidence="10 11">UMB0112</strain>
    </source>
</reference>
<protein>
    <submittedName>
        <fullName evidence="10">DNA-binding response regulator</fullName>
    </submittedName>
</protein>
<proteinExistence type="predicted"/>
<evidence type="ECO:0000256" key="4">
    <source>
        <dbReference type="ARBA" id="ARBA00023125"/>
    </source>
</evidence>